<dbReference type="PANTHER" id="PTHR21666">
    <property type="entry name" value="PEPTIDASE-RELATED"/>
    <property type="match status" value="1"/>
</dbReference>
<dbReference type="CDD" id="cd00118">
    <property type="entry name" value="LysM"/>
    <property type="match status" value="1"/>
</dbReference>
<comment type="similarity">
    <text evidence="1">Belongs to the E.coli NlpD/Haemophilus LppB family.</text>
</comment>
<dbReference type="InterPro" id="IPR050570">
    <property type="entry name" value="Cell_wall_metabolism_enzyme"/>
</dbReference>
<dbReference type="Gene3D" id="2.70.70.10">
    <property type="entry name" value="Glucose Permease (Domain IIA)"/>
    <property type="match status" value="1"/>
</dbReference>
<evidence type="ECO:0000313" key="4">
    <source>
        <dbReference type="EMBL" id="WZF88679.1"/>
    </source>
</evidence>
<dbReference type="InterPro" id="IPR018392">
    <property type="entry name" value="LysM"/>
</dbReference>
<proteinExistence type="inferred from homology"/>
<dbReference type="InterPro" id="IPR036779">
    <property type="entry name" value="LysM_dom_sf"/>
</dbReference>
<dbReference type="PROSITE" id="PS51782">
    <property type="entry name" value="LYSM"/>
    <property type="match status" value="1"/>
</dbReference>
<dbReference type="SMART" id="SM00257">
    <property type="entry name" value="LysM"/>
    <property type="match status" value="1"/>
</dbReference>
<name>A0ABZ2W2M4_9GAMM</name>
<dbReference type="PANTHER" id="PTHR21666:SF263">
    <property type="entry name" value="MUREIN HYDROLASE ACTIVATOR NLPD"/>
    <property type="match status" value="1"/>
</dbReference>
<dbReference type="InterPro" id="IPR011055">
    <property type="entry name" value="Dup_hybrid_motif"/>
</dbReference>
<feature type="domain" description="LysM" evidence="3">
    <location>
        <begin position="69"/>
        <end position="113"/>
    </location>
</feature>
<dbReference type="CDD" id="cd12797">
    <property type="entry name" value="M23_peptidase"/>
    <property type="match status" value="1"/>
</dbReference>
<feature type="region of interest" description="Disordered" evidence="2">
    <location>
        <begin position="119"/>
        <end position="169"/>
    </location>
</feature>
<reference evidence="4 5" key="1">
    <citation type="submission" date="2022-07" db="EMBL/GenBank/DDBJ databases">
        <title>A copper resistant bacterium isolated from sediment samples of deep sea hydrothermal areas.</title>
        <authorList>
            <person name="Zeng X."/>
        </authorList>
    </citation>
    <scope>NUCLEOTIDE SEQUENCE [LARGE SCALE GENOMIC DNA]</scope>
    <source>
        <strain evidence="5">CuT 6</strain>
    </source>
</reference>
<evidence type="ECO:0000256" key="2">
    <source>
        <dbReference type="SAM" id="MobiDB-lite"/>
    </source>
</evidence>
<keyword evidence="5" id="KW-1185">Reference proteome</keyword>
<dbReference type="EMBL" id="CP101118">
    <property type="protein sequence ID" value="WZF88679.1"/>
    <property type="molecule type" value="Genomic_DNA"/>
</dbReference>
<gene>
    <name evidence="4" type="ORF">NLK58_00205</name>
</gene>
<evidence type="ECO:0000259" key="3">
    <source>
        <dbReference type="PROSITE" id="PS51782"/>
    </source>
</evidence>
<dbReference type="SUPFAM" id="SSF51261">
    <property type="entry name" value="Duplicated hybrid motif"/>
    <property type="match status" value="1"/>
</dbReference>
<evidence type="ECO:0000256" key="1">
    <source>
        <dbReference type="ARBA" id="ARBA00038420"/>
    </source>
</evidence>
<protein>
    <submittedName>
        <fullName evidence="4">Peptidoglycan DD-metalloendopeptidase family protein</fullName>
    </submittedName>
</protein>
<feature type="compositionally biased region" description="Polar residues" evidence="2">
    <location>
        <begin position="119"/>
        <end position="150"/>
    </location>
</feature>
<dbReference type="Proteomes" id="UP001475781">
    <property type="component" value="Chromosome"/>
</dbReference>
<evidence type="ECO:0000313" key="5">
    <source>
        <dbReference type="Proteomes" id="UP001475781"/>
    </source>
</evidence>
<accession>A0ABZ2W2M4</accession>
<organism evidence="4 5">
    <name type="scientific">Marinobacter metalliresistant</name>
    <dbReference type="NCBI Taxonomy" id="2961995"/>
    <lineage>
        <taxon>Bacteria</taxon>
        <taxon>Pseudomonadati</taxon>
        <taxon>Pseudomonadota</taxon>
        <taxon>Gammaproteobacteria</taxon>
        <taxon>Pseudomonadales</taxon>
        <taxon>Marinobacteraceae</taxon>
        <taxon>Marinobacter</taxon>
    </lineage>
</organism>
<dbReference type="InterPro" id="IPR016047">
    <property type="entry name" value="M23ase_b-sheet_dom"/>
</dbReference>
<dbReference type="Pfam" id="PF01551">
    <property type="entry name" value="Peptidase_M23"/>
    <property type="match status" value="1"/>
</dbReference>
<sequence length="299" mass="32298">MRFLPGLLNADLPASPRFPPGACESSRPLKKTQYRSFPLISLIALLFLSGCNTPALYQDDLYNPPVYWGRHVVKPGETLYSIAWRYGRDYRELGNANGMGPPWNLKAGQVLRLDLRGTVTSGSQTGSASRPAASASNTQSRVLTPRQTAATAPKPSVTRAPRKDAPLGSQTQTVARIEWRWPHVGTVIAGYSTSGKVNKGIDIAGQAGDAVRAAATGNVVYAGNGLLGYGNLIIVNHNEHYLSAYAHNRKILVQEGEDVKAGQVIAELGSSGAERPILHFEIRKNGNPVDPVHYLPPRQ</sequence>
<dbReference type="Gene3D" id="3.10.350.10">
    <property type="entry name" value="LysM domain"/>
    <property type="match status" value="1"/>
</dbReference>
<dbReference type="Pfam" id="PF01476">
    <property type="entry name" value="LysM"/>
    <property type="match status" value="1"/>
</dbReference>